<dbReference type="PIRSF" id="PIRSF012318">
    <property type="entry name" value="UCP012318"/>
    <property type="match status" value="1"/>
</dbReference>
<accession>A0ABY4E1F8</accession>
<dbReference type="InterPro" id="IPR007402">
    <property type="entry name" value="DUF455"/>
</dbReference>
<keyword evidence="2" id="KW-1185">Reference proteome</keyword>
<dbReference type="PANTHER" id="PTHR42782">
    <property type="entry name" value="SI:CH73-314G15.3"/>
    <property type="match status" value="1"/>
</dbReference>
<protein>
    <submittedName>
        <fullName evidence="1">Ferritin-like domain-containing protein</fullName>
    </submittedName>
</protein>
<dbReference type="Pfam" id="PF04305">
    <property type="entry name" value="DUF455"/>
    <property type="match status" value="1"/>
</dbReference>
<reference evidence="1 2" key="1">
    <citation type="journal article" date="2022" name="Res Sq">
        <title>Evolution of multicellular longitudinally dividing oral cavity symbionts (Neisseriaceae).</title>
        <authorList>
            <person name="Nyongesa S."/>
            <person name="Weber P."/>
            <person name="Bernet E."/>
            <person name="Pullido F."/>
            <person name="Nieckarz M."/>
            <person name="Delaby M."/>
            <person name="Nieves C."/>
            <person name="Viehboeck T."/>
            <person name="Krause N."/>
            <person name="Rivera-Millot A."/>
            <person name="Nakamura A."/>
            <person name="Vischer N."/>
            <person name="VanNieuwenhze M."/>
            <person name="Brun Y."/>
            <person name="Cava F."/>
            <person name="Bulgheresi S."/>
            <person name="Veyrier F."/>
        </authorList>
    </citation>
    <scope>NUCLEOTIDE SEQUENCE [LARGE SCALE GENOMIC DNA]</scope>
    <source>
        <strain evidence="1 2">SN4</strain>
    </source>
</reference>
<dbReference type="InterPro" id="IPR012347">
    <property type="entry name" value="Ferritin-like"/>
</dbReference>
<dbReference type="SUPFAM" id="SSF47240">
    <property type="entry name" value="Ferritin-like"/>
    <property type="match status" value="1"/>
</dbReference>
<evidence type="ECO:0000313" key="2">
    <source>
        <dbReference type="Proteomes" id="UP000832011"/>
    </source>
</evidence>
<dbReference type="Proteomes" id="UP000832011">
    <property type="component" value="Chromosome"/>
</dbReference>
<dbReference type="Gene3D" id="1.20.1260.10">
    <property type="match status" value="1"/>
</dbReference>
<dbReference type="InterPro" id="IPR011197">
    <property type="entry name" value="UCP012318"/>
</dbReference>
<dbReference type="CDD" id="cd00657">
    <property type="entry name" value="Ferritin_like"/>
    <property type="match status" value="1"/>
</dbReference>
<organism evidence="1 2">
    <name type="scientific">Vitreoscilla massiliensis</name>
    <dbReference type="NCBI Taxonomy" id="1689272"/>
    <lineage>
        <taxon>Bacteria</taxon>
        <taxon>Pseudomonadati</taxon>
        <taxon>Pseudomonadota</taxon>
        <taxon>Betaproteobacteria</taxon>
        <taxon>Neisseriales</taxon>
        <taxon>Neisseriaceae</taxon>
        <taxon>Vitreoscilla</taxon>
    </lineage>
</organism>
<sequence>MLADAVIALFAQLQAALLATNPDVKCQLTAELQQAALTQDVVWDADAPILDFARAGQPARPLLVDPKDVKPRKMGTQAGYAALLHAVAHIEFNAINLALDAAYRFRHIDVQFTLDWLRIAAEEAYHFGLMRERVRALGFDYGDFEAHNHLWDMAYKTAYDPLLRMALVPRVLEARGLDVTPAMRAKIEQRGDLETCAVLDIIYRDEVGHVQVGNHWYHVLCQQRGLDALQLFQQLIQRYDLFLFRGHLNVEARERAGFSSFELALLQDFQAAQSQQAPQWKQALSRV</sequence>
<evidence type="ECO:0000313" key="1">
    <source>
        <dbReference type="EMBL" id="UOO89372.1"/>
    </source>
</evidence>
<dbReference type="InterPro" id="IPR009078">
    <property type="entry name" value="Ferritin-like_SF"/>
</dbReference>
<name>A0ABY4E1F8_9NEIS</name>
<gene>
    <name evidence="1" type="ORF">LVJ82_18320</name>
</gene>
<dbReference type="EMBL" id="CP091511">
    <property type="protein sequence ID" value="UOO89372.1"/>
    <property type="molecule type" value="Genomic_DNA"/>
</dbReference>
<dbReference type="RefSeq" id="WP_234333072.1">
    <property type="nucleotide sequence ID" value="NZ_CABKVG010000010.1"/>
</dbReference>
<proteinExistence type="predicted"/>
<dbReference type="PANTHER" id="PTHR42782:SF4">
    <property type="entry name" value="DUF455 DOMAIN-CONTAINING PROTEIN"/>
    <property type="match status" value="1"/>
</dbReference>